<sequence>MCTLGKRYYERCDHWFWTVSDWCEQKKRHKDTPGLVRDCKHFVHDWSILIESPPEEAHKKCPIGITAHQKRCFR</sequence>
<evidence type="ECO:0000313" key="1">
    <source>
        <dbReference type="EMBL" id="KZL81259.1"/>
    </source>
</evidence>
<accession>A0A167BF53</accession>
<evidence type="ECO:0000313" key="2">
    <source>
        <dbReference type="Proteomes" id="UP000076584"/>
    </source>
</evidence>
<reference evidence="1 2" key="1">
    <citation type="submission" date="2015-06" db="EMBL/GenBank/DDBJ databases">
        <title>Survival trade-offs in plant roots during colonization by closely related pathogenic and mutualistic fungi.</title>
        <authorList>
            <person name="Hacquard S."/>
            <person name="Kracher B."/>
            <person name="Hiruma K."/>
            <person name="Weinman A."/>
            <person name="Muench P."/>
            <person name="Garrido Oter R."/>
            <person name="Ver Loren van Themaat E."/>
            <person name="Dallerey J.-F."/>
            <person name="Damm U."/>
            <person name="Henrissat B."/>
            <person name="Lespinet O."/>
            <person name="Thon M."/>
            <person name="Kemen E."/>
            <person name="McHardy A.C."/>
            <person name="Schulze-Lefert P."/>
            <person name="O'Connell R.J."/>
        </authorList>
    </citation>
    <scope>NUCLEOTIDE SEQUENCE [LARGE SCALE GENOMIC DNA]</scope>
    <source>
        <strain evidence="1 2">MAFF 238704</strain>
    </source>
</reference>
<dbReference type="Proteomes" id="UP000076584">
    <property type="component" value="Unassembled WGS sequence"/>
</dbReference>
<dbReference type="EMBL" id="LFIW01001674">
    <property type="protein sequence ID" value="KZL81259.1"/>
    <property type="molecule type" value="Genomic_DNA"/>
</dbReference>
<comment type="caution">
    <text evidence="1">The sequence shown here is derived from an EMBL/GenBank/DDBJ whole genome shotgun (WGS) entry which is preliminary data.</text>
</comment>
<protein>
    <submittedName>
        <fullName evidence="1">Uncharacterized protein</fullName>
    </submittedName>
</protein>
<gene>
    <name evidence="1" type="ORF">CI238_12588</name>
</gene>
<proteinExistence type="predicted"/>
<dbReference type="AlphaFoldDB" id="A0A167BF53"/>
<name>A0A167BF53_COLIC</name>
<organism evidence="1 2">
    <name type="scientific">Colletotrichum incanum</name>
    <name type="common">Soybean anthracnose fungus</name>
    <dbReference type="NCBI Taxonomy" id="1573173"/>
    <lineage>
        <taxon>Eukaryota</taxon>
        <taxon>Fungi</taxon>
        <taxon>Dikarya</taxon>
        <taxon>Ascomycota</taxon>
        <taxon>Pezizomycotina</taxon>
        <taxon>Sordariomycetes</taxon>
        <taxon>Hypocreomycetidae</taxon>
        <taxon>Glomerellales</taxon>
        <taxon>Glomerellaceae</taxon>
        <taxon>Colletotrichum</taxon>
        <taxon>Colletotrichum spaethianum species complex</taxon>
    </lineage>
</organism>
<keyword evidence="2" id="KW-1185">Reference proteome</keyword>